<dbReference type="eggNOG" id="COG0845">
    <property type="taxonomic scope" value="Bacteria"/>
</dbReference>
<accession>F5RAY5</accession>
<dbReference type="OrthoDB" id="7059230at2"/>
<keyword evidence="4" id="KW-1185">Reference proteome</keyword>
<evidence type="ECO:0000256" key="1">
    <source>
        <dbReference type="SAM" id="Coils"/>
    </source>
</evidence>
<evidence type="ECO:0000313" key="3">
    <source>
        <dbReference type="EMBL" id="EGK72246.1"/>
    </source>
</evidence>
<feature type="transmembrane region" description="Helical" evidence="2">
    <location>
        <begin position="7"/>
        <end position="28"/>
    </location>
</feature>
<reference evidence="3 4" key="1">
    <citation type="journal article" date="2011" name="J. Bacteriol.">
        <title>Genome sequence of Methyloversatilis universalis FAM5T, a methylotrophic representative of the order Rhodocyclales.</title>
        <authorList>
            <person name="Kittichotirat W."/>
            <person name="Good N.M."/>
            <person name="Hall R."/>
            <person name="Bringel F."/>
            <person name="Lajus A."/>
            <person name="Medigue C."/>
            <person name="Smalley N.E."/>
            <person name="Beck D."/>
            <person name="Bumgarner R."/>
            <person name="Vuilleumier S."/>
            <person name="Kalyuzhnaya M.G."/>
        </authorList>
    </citation>
    <scope>NUCLEOTIDE SEQUENCE [LARGE SCALE GENOMIC DNA]</scope>
    <source>
        <strain evidence="4">ATCC BAA-1314 / JCM 13912 / FAM5</strain>
    </source>
</reference>
<keyword evidence="1" id="KW-0175">Coiled coil</keyword>
<comment type="caution">
    <text evidence="3">The sequence shown here is derived from an EMBL/GenBank/DDBJ whole genome shotgun (WGS) entry which is preliminary data.</text>
</comment>
<sequence>MKLITPYRAMFVMGLVIIGLVWTVIYYARDEWRLHDAAPDDDIAVPSLVDRDESGMVSVKLTAAAQKASGIEVGQPVAVRAGTEREAQATVLDVEPLFALRSQLHEARADIARLASQLARSEAERDRIQALYNDDRNASERALQTARSQAEQDRGALAAARARADGLYARLVQGWGTLAGDASGEGPKELERLADRRASLVAIALRGEGEAPPLMQLRLPDGADLIEARRIGLAPRSVSFAAGETWLYKTERVLPTGTRLAARGVTGTEVLHLVPNSAVVWYAGLPWVYVRDDDEPEEFIRQALPAESQRPDGWLAPALEEDARVVIRGAQLLLSEELKHTLADENDD</sequence>
<keyword evidence="2" id="KW-1133">Transmembrane helix</keyword>
<dbReference type="Proteomes" id="UP000005019">
    <property type="component" value="Unassembled WGS sequence"/>
</dbReference>
<protein>
    <submittedName>
        <fullName evidence="3">Uncharacterized protein</fullName>
    </submittedName>
</protein>
<feature type="coiled-coil region" evidence="1">
    <location>
        <begin position="97"/>
        <end position="131"/>
    </location>
</feature>
<keyword evidence="2" id="KW-0812">Transmembrane</keyword>
<dbReference type="EMBL" id="AFHG01000041">
    <property type="protein sequence ID" value="EGK72246.1"/>
    <property type="molecule type" value="Genomic_DNA"/>
</dbReference>
<name>F5RAY5_METUF</name>
<dbReference type="RefSeq" id="WP_008060111.1">
    <property type="nucleotide sequence ID" value="NZ_AFHG01000041.1"/>
</dbReference>
<evidence type="ECO:0000256" key="2">
    <source>
        <dbReference type="SAM" id="Phobius"/>
    </source>
</evidence>
<dbReference type="AlphaFoldDB" id="F5RAY5"/>
<proteinExistence type="predicted"/>
<dbReference type="STRING" id="1000565.METUNv1_01362"/>
<evidence type="ECO:0000313" key="4">
    <source>
        <dbReference type="Proteomes" id="UP000005019"/>
    </source>
</evidence>
<organism evidence="3 4">
    <name type="scientific">Methyloversatilis universalis (strain ATCC BAA-1314 / DSM 25237 / JCM 13912 / CCUG 52030 / FAM5)</name>
    <dbReference type="NCBI Taxonomy" id="1000565"/>
    <lineage>
        <taxon>Bacteria</taxon>
        <taxon>Pseudomonadati</taxon>
        <taxon>Pseudomonadota</taxon>
        <taxon>Betaproteobacteria</taxon>
        <taxon>Nitrosomonadales</taxon>
        <taxon>Sterolibacteriaceae</taxon>
        <taxon>Methyloversatilis</taxon>
    </lineage>
</organism>
<gene>
    <name evidence="3" type="ORF">METUNv1_01362</name>
</gene>
<keyword evidence="2" id="KW-0472">Membrane</keyword>